<organism evidence="8 9">
    <name type="scientific">Dyella acidisoli</name>
    <dbReference type="NCBI Taxonomy" id="1867834"/>
    <lineage>
        <taxon>Bacteria</taxon>
        <taxon>Pseudomonadati</taxon>
        <taxon>Pseudomonadota</taxon>
        <taxon>Gammaproteobacteria</taxon>
        <taxon>Lysobacterales</taxon>
        <taxon>Rhodanobacteraceae</taxon>
        <taxon>Dyella</taxon>
    </lineage>
</organism>
<keyword evidence="4" id="KW-0964">Secreted</keyword>
<evidence type="ECO:0000313" key="9">
    <source>
        <dbReference type="Proteomes" id="UP001156670"/>
    </source>
</evidence>
<keyword evidence="8" id="KW-0969">Cilium</keyword>
<dbReference type="InterPro" id="IPR013384">
    <property type="entry name" value="Flagell_FlgL"/>
</dbReference>
<comment type="caution">
    <text evidence="8">The sequence shown here is derived from an EMBL/GenBank/DDBJ whole genome shotgun (WGS) entry which is preliminary data.</text>
</comment>
<evidence type="ECO:0000256" key="1">
    <source>
        <dbReference type="ARBA" id="ARBA00004365"/>
    </source>
</evidence>
<keyword evidence="8" id="KW-0966">Cell projection</keyword>
<feature type="domain" description="Flagellin C-terminal" evidence="7">
    <location>
        <begin position="330"/>
        <end position="412"/>
    </location>
</feature>
<evidence type="ECO:0000259" key="7">
    <source>
        <dbReference type="Pfam" id="PF00700"/>
    </source>
</evidence>
<accession>A0ABQ5XPZ8</accession>
<reference evidence="9" key="1">
    <citation type="journal article" date="2019" name="Int. J. Syst. Evol. Microbiol.">
        <title>The Global Catalogue of Microorganisms (GCM) 10K type strain sequencing project: providing services to taxonomists for standard genome sequencing and annotation.</title>
        <authorList>
            <consortium name="The Broad Institute Genomics Platform"/>
            <consortium name="The Broad Institute Genome Sequencing Center for Infectious Disease"/>
            <person name="Wu L."/>
            <person name="Ma J."/>
        </authorList>
    </citation>
    <scope>NUCLEOTIDE SEQUENCE [LARGE SCALE GENOMIC DNA]</scope>
    <source>
        <strain evidence="9">NBRC 111980</strain>
    </source>
</reference>
<evidence type="ECO:0000256" key="5">
    <source>
        <dbReference type="ARBA" id="ARBA00023143"/>
    </source>
</evidence>
<dbReference type="NCBIfam" id="TIGR02550">
    <property type="entry name" value="flagell_flgL"/>
    <property type="match status" value="1"/>
</dbReference>
<keyword evidence="5" id="KW-0975">Bacterial flagellum</keyword>
<dbReference type="RefSeq" id="WP_284321520.1">
    <property type="nucleotide sequence ID" value="NZ_BSOB01000025.1"/>
</dbReference>
<comment type="similarity">
    <text evidence="3">Belongs to the bacterial flagellin family.</text>
</comment>
<proteinExistence type="inferred from homology"/>
<feature type="domain" description="Flagellin N-terminal" evidence="6">
    <location>
        <begin position="4"/>
        <end position="142"/>
    </location>
</feature>
<sequence length="413" mass="42506">MMRISTVWMYQQQLSTMLNQQSELAQTQNEVSTGNAINVASDNPTGAAQIVGLSHILAQNTQYSSNIDSANTRLSTESTTLTTVNNLLSSVNDIGLSAINGAMSSTDLSNMATQLTQYRNQLVQLANTTDANGQALFAGTSTTSTPFVMNSGTGAVSYAGNDQQQFTAIGSGLQVANGDAGSPIFMSLPAGNGSFVASANSSNTGTLVVGSNSVTNTAAWSAATASGPVNDTITFGANGAYSVTDASGNPVTDSSGNPVTGTYTDGGSISFNGVTLSMSGTPAAGDTVKVQSDNASNTQDIFTTLNNMIATLQSGGSSTSINNTLNRQLESLNQAMNAVSTAQVSVGSRIDTLQQQSTSYSDLSITYKSALSDVQNVDMATAISNLSLQSTALQASQQVFAKIQGTSLFDYLR</sequence>
<dbReference type="Proteomes" id="UP001156670">
    <property type="component" value="Unassembled WGS sequence"/>
</dbReference>
<dbReference type="InterPro" id="IPR001492">
    <property type="entry name" value="Flagellin"/>
</dbReference>
<dbReference type="InterPro" id="IPR046358">
    <property type="entry name" value="Flagellin_C"/>
</dbReference>
<keyword evidence="9" id="KW-1185">Reference proteome</keyword>
<comment type="subcellular location">
    <subcellularLocation>
        <location evidence="1">Bacterial flagellum</location>
    </subcellularLocation>
    <subcellularLocation>
        <location evidence="2">Secreted</location>
    </subcellularLocation>
</comment>
<evidence type="ECO:0000256" key="4">
    <source>
        <dbReference type="ARBA" id="ARBA00022525"/>
    </source>
</evidence>
<evidence type="ECO:0000259" key="6">
    <source>
        <dbReference type="Pfam" id="PF00669"/>
    </source>
</evidence>
<evidence type="ECO:0000256" key="2">
    <source>
        <dbReference type="ARBA" id="ARBA00004613"/>
    </source>
</evidence>
<dbReference type="InterPro" id="IPR001029">
    <property type="entry name" value="Flagellin_N"/>
</dbReference>
<dbReference type="SUPFAM" id="SSF64518">
    <property type="entry name" value="Phase 1 flagellin"/>
    <property type="match status" value="1"/>
</dbReference>
<dbReference type="Pfam" id="PF00669">
    <property type="entry name" value="Flagellin_N"/>
    <property type="match status" value="1"/>
</dbReference>
<keyword evidence="8" id="KW-0282">Flagellum</keyword>
<protein>
    <submittedName>
        <fullName evidence="8">Flagellar hook-associated protein FlgL</fullName>
    </submittedName>
</protein>
<evidence type="ECO:0000313" key="8">
    <source>
        <dbReference type="EMBL" id="GLQ93821.1"/>
    </source>
</evidence>
<name>A0ABQ5XPZ8_9GAMM</name>
<dbReference type="PANTHER" id="PTHR42792">
    <property type="entry name" value="FLAGELLIN"/>
    <property type="match status" value="1"/>
</dbReference>
<dbReference type="PANTHER" id="PTHR42792:SF1">
    <property type="entry name" value="FLAGELLAR HOOK-ASSOCIATED PROTEIN 3"/>
    <property type="match status" value="1"/>
</dbReference>
<dbReference type="EMBL" id="BSOB01000025">
    <property type="protein sequence ID" value="GLQ93821.1"/>
    <property type="molecule type" value="Genomic_DNA"/>
</dbReference>
<evidence type="ECO:0000256" key="3">
    <source>
        <dbReference type="ARBA" id="ARBA00005709"/>
    </source>
</evidence>
<gene>
    <name evidence="8" type="primary">flgL</name>
    <name evidence="8" type="ORF">GCM10007901_27720</name>
</gene>
<dbReference type="Pfam" id="PF00700">
    <property type="entry name" value="Flagellin_C"/>
    <property type="match status" value="1"/>
</dbReference>
<dbReference type="Gene3D" id="1.20.1330.10">
    <property type="entry name" value="f41 fragment of flagellin, N-terminal domain"/>
    <property type="match status" value="2"/>
</dbReference>